<feature type="domain" description="F-box" evidence="1">
    <location>
        <begin position="70"/>
        <end position="117"/>
    </location>
</feature>
<dbReference type="InterPro" id="IPR036047">
    <property type="entry name" value="F-box-like_dom_sf"/>
</dbReference>
<dbReference type="InterPro" id="IPR032675">
    <property type="entry name" value="LRR_dom_sf"/>
</dbReference>
<dbReference type="Gene3D" id="1.20.1280.50">
    <property type="match status" value="1"/>
</dbReference>
<dbReference type="Gene3D" id="3.80.10.10">
    <property type="entry name" value="Ribonuclease Inhibitor"/>
    <property type="match status" value="1"/>
</dbReference>
<name>A0A8H7D0X8_9AGAR</name>
<evidence type="ECO:0000313" key="2">
    <source>
        <dbReference type="EMBL" id="KAF7357460.1"/>
    </source>
</evidence>
<proteinExistence type="predicted"/>
<gene>
    <name evidence="2" type="ORF">MSAN_01342100</name>
</gene>
<dbReference type="OrthoDB" id="3005190at2759"/>
<protein>
    <recommendedName>
        <fullName evidence="1">F-box domain-containing protein</fullName>
    </recommendedName>
</protein>
<dbReference type="SUPFAM" id="SSF81383">
    <property type="entry name" value="F-box domain"/>
    <property type="match status" value="1"/>
</dbReference>
<accession>A0A8H7D0X8</accession>
<dbReference type="Pfam" id="PF12937">
    <property type="entry name" value="F-box-like"/>
    <property type="match status" value="1"/>
</dbReference>
<evidence type="ECO:0000259" key="1">
    <source>
        <dbReference type="Pfam" id="PF12937"/>
    </source>
</evidence>
<evidence type="ECO:0000313" key="3">
    <source>
        <dbReference type="Proteomes" id="UP000623467"/>
    </source>
</evidence>
<comment type="caution">
    <text evidence="2">The sequence shown here is derived from an EMBL/GenBank/DDBJ whole genome shotgun (WGS) entry which is preliminary data.</text>
</comment>
<dbReference type="SUPFAM" id="SSF52047">
    <property type="entry name" value="RNI-like"/>
    <property type="match status" value="1"/>
</dbReference>
<reference evidence="2" key="1">
    <citation type="submission" date="2020-05" db="EMBL/GenBank/DDBJ databases">
        <title>Mycena genomes resolve the evolution of fungal bioluminescence.</title>
        <authorList>
            <person name="Tsai I.J."/>
        </authorList>
    </citation>
    <scope>NUCLEOTIDE SEQUENCE</scope>
    <source>
        <strain evidence="2">160909Yilan</strain>
    </source>
</reference>
<keyword evidence="3" id="KW-1185">Reference proteome</keyword>
<dbReference type="EMBL" id="JACAZH010000010">
    <property type="protein sequence ID" value="KAF7357460.1"/>
    <property type="molecule type" value="Genomic_DNA"/>
</dbReference>
<dbReference type="AlphaFoldDB" id="A0A8H7D0X8"/>
<dbReference type="InterPro" id="IPR001810">
    <property type="entry name" value="F-box_dom"/>
</dbReference>
<sequence length="488" mass="55375">MALTGAFVRAALLEQTERTRHCSKADIEQFIEESELKILALESQINALMELRDSQRACVLALKHIVSPIRTLPVELLVEIFELAIEDRTHIDDVHRISQVCSDWRQAAHGTPRLWTRTLRVKLCKGDEVDGLKAWLARSAPLPIRISFPPESGDIDVNILVEVLRVATRWRSLKLGCTLPRWLVRQLSKCRLNSLEDLDLEIIHDNETNSIPISFTTVPRLRKLIINLIDFPAAPQPLVPWVQLTDLTISNRDHDVIFGILAQCANLIAASVTTGGRQLPQVRRDIVILSQLHTLSLLFECRYSVARHITPFFDNLSTPVLRSLCVKFDDRAQWTQAHFTAFQLRAQCNITQLEFARTNWYIARDPLLTSDDLGAIIRYAPSLTHLKLTGCGNAFDDAFIRTLYANYKDGVAPLVPHLHNLVLGSRSRTFSDDILAGMIASRWWTDTQLVPPTVARWTHVKLDIGRNYWSTQFVDILKDIPSDVLVLS</sequence>
<organism evidence="2 3">
    <name type="scientific">Mycena sanguinolenta</name>
    <dbReference type="NCBI Taxonomy" id="230812"/>
    <lineage>
        <taxon>Eukaryota</taxon>
        <taxon>Fungi</taxon>
        <taxon>Dikarya</taxon>
        <taxon>Basidiomycota</taxon>
        <taxon>Agaricomycotina</taxon>
        <taxon>Agaricomycetes</taxon>
        <taxon>Agaricomycetidae</taxon>
        <taxon>Agaricales</taxon>
        <taxon>Marasmiineae</taxon>
        <taxon>Mycenaceae</taxon>
        <taxon>Mycena</taxon>
    </lineage>
</organism>
<dbReference type="Proteomes" id="UP000623467">
    <property type="component" value="Unassembled WGS sequence"/>
</dbReference>